<gene>
    <name evidence="7" type="primary">mltG</name>
    <name evidence="8" type="ORF">A2966_01015</name>
</gene>
<evidence type="ECO:0000313" key="9">
    <source>
        <dbReference type="Proteomes" id="UP000176480"/>
    </source>
</evidence>
<evidence type="ECO:0000256" key="3">
    <source>
        <dbReference type="ARBA" id="ARBA00022989"/>
    </source>
</evidence>
<evidence type="ECO:0000313" key="8">
    <source>
        <dbReference type="EMBL" id="OGK51608.1"/>
    </source>
</evidence>
<dbReference type="Gene3D" id="3.30.160.60">
    <property type="entry name" value="Classic Zinc Finger"/>
    <property type="match status" value="1"/>
</dbReference>
<dbReference type="Proteomes" id="UP000176480">
    <property type="component" value="Unassembled WGS sequence"/>
</dbReference>
<dbReference type="EMBL" id="MGAR01000023">
    <property type="protein sequence ID" value="OGK51608.1"/>
    <property type="molecule type" value="Genomic_DNA"/>
</dbReference>
<evidence type="ECO:0000256" key="7">
    <source>
        <dbReference type="HAMAP-Rule" id="MF_02065"/>
    </source>
</evidence>
<keyword evidence="3 7" id="KW-1133">Transmembrane helix</keyword>
<dbReference type="Pfam" id="PF02618">
    <property type="entry name" value="YceG"/>
    <property type="match status" value="1"/>
</dbReference>
<evidence type="ECO:0000256" key="4">
    <source>
        <dbReference type="ARBA" id="ARBA00023136"/>
    </source>
</evidence>
<proteinExistence type="inferred from homology"/>
<dbReference type="PANTHER" id="PTHR30518">
    <property type="entry name" value="ENDOLYTIC MUREIN TRANSGLYCOSYLASE"/>
    <property type="match status" value="1"/>
</dbReference>
<dbReference type="InterPro" id="IPR003770">
    <property type="entry name" value="MLTG-like"/>
</dbReference>
<dbReference type="STRING" id="1802067.A2966_01015"/>
<dbReference type="PANTHER" id="PTHR30518:SF2">
    <property type="entry name" value="ENDOLYTIC MUREIN TRANSGLYCOSYLASE"/>
    <property type="match status" value="1"/>
</dbReference>
<keyword evidence="6 7" id="KW-0961">Cell wall biogenesis/degradation</keyword>
<dbReference type="NCBIfam" id="TIGR00247">
    <property type="entry name" value="endolytic transglycosylase MltG"/>
    <property type="match status" value="1"/>
</dbReference>
<evidence type="ECO:0000256" key="1">
    <source>
        <dbReference type="ARBA" id="ARBA00022475"/>
    </source>
</evidence>
<dbReference type="GO" id="GO:0071555">
    <property type="term" value="P:cell wall organization"/>
    <property type="evidence" value="ECO:0007669"/>
    <property type="project" value="UniProtKB-KW"/>
</dbReference>
<accession>A0A1F7J7M6</accession>
<keyword evidence="2 7" id="KW-0812">Transmembrane</keyword>
<evidence type="ECO:0000256" key="2">
    <source>
        <dbReference type="ARBA" id="ARBA00022692"/>
    </source>
</evidence>
<dbReference type="GO" id="GO:0009252">
    <property type="term" value="P:peptidoglycan biosynthetic process"/>
    <property type="evidence" value="ECO:0007669"/>
    <property type="project" value="UniProtKB-UniRule"/>
</dbReference>
<comment type="catalytic activity">
    <reaction evidence="7">
        <text>a peptidoglycan chain = a peptidoglycan chain with N-acetyl-1,6-anhydromuramyl-[peptide] at the reducing end + a peptidoglycan chain with N-acetylglucosamine at the non-reducing end.</text>
        <dbReference type="EC" id="4.2.2.29"/>
    </reaction>
</comment>
<sequence length="320" mass="36260">MRKLTILGIILLIITTATYLFYQEGSLPVNKNDDTAEIFVIGQGESLNMIINNLAKARLIRNRLVFFLILKQKGLDRNIQAGSFRLQPSFDAYQLADALTHGTLDVWVTIPEGLRREEVAEIFSQKLGITEVEFNEQAQEGYLFPDTYLIPQNASAQDVIKIMTNNFNSKFQAEMKAQAQKLGLTEGQVVTLASIVEREAKFDQDRKIVAGILVRRLREDIPLQVDATIQYILGYQSTEKRWWKTHLSVNDLKINSFYNTYKQIGLPPGPISNPGLSALEAVVNANPNTPYLFYLSEPSGKTHYATTLDEHEENISKYLR</sequence>
<dbReference type="GO" id="GO:0008932">
    <property type="term" value="F:lytic endotransglycosylase activity"/>
    <property type="evidence" value="ECO:0007669"/>
    <property type="project" value="UniProtKB-UniRule"/>
</dbReference>
<organism evidence="8 9">
    <name type="scientific">Candidatus Roizmanbacteria bacterium RIFCSPLOWO2_01_FULL_41_22</name>
    <dbReference type="NCBI Taxonomy" id="1802067"/>
    <lineage>
        <taxon>Bacteria</taxon>
        <taxon>Candidatus Roizmaniibacteriota</taxon>
    </lineage>
</organism>
<comment type="function">
    <text evidence="7">Functions as a peptidoglycan terminase that cleaves nascent peptidoglycan strands endolytically to terminate their elongation.</text>
</comment>
<keyword evidence="4 7" id="KW-0472">Membrane</keyword>
<feature type="site" description="Important for catalytic activity" evidence="7">
    <location>
        <position position="199"/>
    </location>
</feature>
<name>A0A1F7J7M6_9BACT</name>
<dbReference type="EC" id="4.2.2.29" evidence="7"/>
<protein>
    <recommendedName>
        <fullName evidence="7">Endolytic murein transglycosylase</fullName>
        <ecNumber evidence="7">4.2.2.29</ecNumber>
    </recommendedName>
    <alternativeName>
        <fullName evidence="7">Peptidoglycan lytic transglycosylase</fullName>
    </alternativeName>
    <alternativeName>
        <fullName evidence="7">Peptidoglycan polymerization terminase</fullName>
    </alternativeName>
</protein>
<dbReference type="AlphaFoldDB" id="A0A1F7J7M6"/>
<dbReference type="HAMAP" id="MF_02065">
    <property type="entry name" value="MltG"/>
    <property type="match status" value="1"/>
</dbReference>
<comment type="similarity">
    <text evidence="7">Belongs to the transglycosylase MltG family.</text>
</comment>
<keyword evidence="5 7" id="KW-0456">Lyase</keyword>
<evidence type="ECO:0000256" key="6">
    <source>
        <dbReference type="ARBA" id="ARBA00023316"/>
    </source>
</evidence>
<comment type="caution">
    <text evidence="8">The sequence shown here is derived from an EMBL/GenBank/DDBJ whole genome shotgun (WGS) entry which is preliminary data.</text>
</comment>
<dbReference type="CDD" id="cd08010">
    <property type="entry name" value="MltG_like"/>
    <property type="match status" value="1"/>
</dbReference>
<reference evidence="8 9" key="1">
    <citation type="journal article" date="2016" name="Nat. Commun.">
        <title>Thousands of microbial genomes shed light on interconnected biogeochemical processes in an aquifer system.</title>
        <authorList>
            <person name="Anantharaman K."/>
            <person name="Brown C.T."/>
            <person name="Hug L.A."/>
            <person name="Sharon I."/>
            <person name="Castelle C.J."/>
            <person name="Probst A.J."/>
            <person name="Thomas B.C."/>
            <person name="Singh A."/>
            <person name="Wilkins M.J."/>
            <person name="Karaoz U."/>
            <person name="Brodie E.L."/>
            <person name="Williams K.H."/>
            <person name="Hubbard S.S."/>
            <person name="Banfield J.F."/>
        </authorList>
    </citation>
    <scope>NUCLEOTIDE SEQUENCE [LARGE SCALE GENOMIC DNA]</scope>
</reference>
<evidence type="ECO:0000256" key="5">
    <source>
        <dbReference type="ARBA" id="ARBA00023239"/>
    </source>
</evidence>
<dbReference type="GO" id="GO:0005886">
    <property type="term" value="C:plasma membrane"/>
    <property type="evidence" value="ECO:0007669"/>
    <property type="project" value="UniProtKB-UniRule"/>
</dbReference>
<keyword evidence="1 7" id="KW-1003">Cell membrane</keyword>
<dbReference type="Gene3D" id="3.30.1490.480">
    <property type="entry name" value="Endolytic murein transglycosylase"/>
    <property type="match status" value="1"/>
</dbReference>